<comment type="similarity">
    <text evidence="3 11">Belongs to the class-II pyridoxal-phosphate-dependent aminotransferase family. Histidinol-phosphate aminotransferase subfamily.</text>
</comment>
<evidence type="ECO:0000259" key="12">
    <source>
        <dbReference type="Pfam" id="PF00155"/>
    </source>
</evidence>
<dbReference type="InterPro" id="IPR015421">
    <property type="entry name" value="PyrdxlP-dep_Trfase_major"/>
</dbReference>
<dbReference type="NCBIfam" id="TIGR01141">
    <property type="entry name" value="hisC"/>
    <property type="match status" value="1"/>
</dbReference>
<dbReference type="GO" id="GO:0000105">
    <property type="term" value="P:L-histidine biosynthetic process"/>
    <property type="evidence" value="ECO:0007669"/>
    <property type="project" value="UniProtKB-UniRule"/>
</dbReference>
<dbReference type="PANTHER" id="PTHR42885:SF2">
    <property type="entry name" value="HISTIDINOL-PHOSPHATE AMINOTRANSFERASE"/>
    <property type="match status" value="1"/>
</dbReference>
<evidence type="ECO:0000256" key="11">
    <source>
        <dbReference type="HAMAP-Rule" id="MF_01023"/>
    </source>
</evidence>
<evidence type="ECO:0000313" key="14">
    <source>
        <dbReference type="Proteomes" id="UP000005695"/>
    </source>
</evidence>
<evidence type="ECO:0000256" key="2">
    <source>
        <dbReference type="ARBA" id="ARBA00005011"/>
    </source>
</evidence>
<dbReference type="Gene3D" id="3.40.640.10">
    <property type="entry name" value="Type I PLP-dependent aspartate aminotransferase-like (Major domain)"/>
    <property type="match status" value="1"/>
</dbReference>
<protein>
    <recommendedName>
        <fullName evidence="11">Histidinol-phosphate aminotransferase</fullName>
        <ecNumber evidence="11">2.6.1.9</ecNumber>
    </recommendedName>
    <alternativeName>
        <fullName evidence="11">Imidazole acetol-phosphate transaminase</fullName>
    </alternativeName>
</protein>
<dbReference type="Pfam" id="PF00155">
    <property type="entry name" value="Aminotran_1_2"/>
    <property type="match status" value="1"/>
</dbReference>
<dbReference type="GO" id="GO:0030170">
    <property type="term" value="F:pyridoxal phosphate binding"/>
    <property type="evidence" value="ECO:0007669"/>
    <property type="project" value="InterPro"/>
</dbReference>
<gene>
    <name evidence="11" type="primary">hisC</name>
    <name evidence="13" type="ORF">Dace_3202</name>
</gene>
<dbReference type="InterPro" id="IPR004839">
    <property type="entry name" value="Aminotransferase_I/II_large"/>
</dbReference>
<dbReference type="EC" id="2.6.1.9" evidence="11"/>
<proteinExistence type="inferred from homology"/>
<dbReference type="PANTHER" id="PTHR42885">
    <property type="entry name" value="HISTIDINOL-PHOSPHATE AMINOTRANSFERASE-RELATED"/>
    <property type="match status" value="1"/>
</dbReference>
<dbReference type="InterPro" id="IPR005861">
    <property type="entry name" value="HisP_aminotrans"/>
</dbReference>
<reference evidence="13" key="2">
    <citation type="submission" date="2006-05" db="EMBL/GenBank/DDBJ databases">
        <title>Sequencing of the draft genome and assembly of Desulfuromonas acetoxidans DSM 684.</title>
        <authorList>
            <consortium name="US DOE Joint Genome Institute (JGI-PGF)"/>
            <person name="Copeland A."/>
            <person name="Lucas S."/>
            <person name="Lapidus A."/>
            <person name="Barry K."/>
            <person name="Detter J.C."/>
            <person name="Glavina del Rio T."/>
            <person name="Hammon N."/>
            <person name="Israni S."/>
            <person name="Dalin E."/>
            <person name="Tice H."/>
            <person name="Bruce D."/>
            <person name="Pitluck S."/>
            <person name="Richardson P."/>
        </authorList>
    </citation>
    <scope>NUCLEOTIDE SEQUENCE [LARGE SCALE GENOMIC DNA]</scope>
    <source>
        <strain evidence="13">DSM 684</strain>
    </source>
</reference>
<dbReference type="Gene3D" id="3.90.1150.10">
    <property type="entry name" value="Aspartate Aminotransferase, domain 1"/>
    <property type="match status" value="1"/>
</dbReference>
<dbReference type="OrthoDB" id="9813612at2"/>
<comment type="pathway">
    <text evidence="2 11">Amino-acid biosynthesis; L-histidine biosynthesis; L-histidine from 5-phospho-alpha-D-ribose 1-diphosphate: step 7/9.</text>
</comment>
<keyword evidence="7 11" id="KW-0808">Transferase</keyword>
<name>Q1K3W7_DESA6</name>
<evidence type="ECO:0000256" key="6">
    <source>
        <dbReference type="ARBA" id="ARBA00022605"/>
    </source>
</evidence>
<comment type="caution">
    <text evidence="13">The sequence shown here is derived from an EMBL/GenBank/DDBJ whole genome shotgun (WGS) entry which is preliminary data.</text>
</comment>
<dbReference type="UniPathway" id="UPA00031">
    <property type="reaction ID" value="UER00012"/>
</dbReference>
<evidence type="ECO:0000256" key="7">
    <source>
        <dbReference type="ARBA" id="ARBA00022679"/>
    </source>
</evidence>
<dbReference type="RefSeq" id="WP_005997630.1">
    <property type="nucleotide sequence ID" value="NZ_AAEW02000001.1"/>
</dbReference>
<feature type="domain" description="Aminotransferase class I/classII large" evidence="12">
    <location>
        <begin position="25"/>
        <end position="344"/>
    </location>
</feature>
<dbReference type="Proteomes" id="UP000005695">
    <property type="component" value="Unassembled WGS sequence"/>
</dbReference>
<dbReference type="InterPro" id="IPR001917">
    <property type="entry name" value="Aminotrans_II_pyridoxalP_BS"/>
</dbReference>
<evidence type="ECO:0000313" key="13">
    <source>
        <dbReference type="EMBL" id="EAT17336.1"/>
    </source>
</evidence>
<evidence type="ECO:0000256" key="4">
    <source>
        <dbReference type="ARBA" id="ARBA00011738"/>
    </source>
</evidence>
<evidence type="ECO:0000256" key="5">
    <source>
        <dbReference type="ARBA" id="ARBA00022576"/>
    </source>
</evidence>
<dbReference type="PROSITE" id="PS00599">
    <property type="entry name" value="AA_TRANSFER_CLASS_2"/>
    <property type="match status" value="1"/>
</dbReference>
<comment type="subunit">
    <text evidence="4 11">Homodimer.</text>
</comment>
<evidence type="ECO:0000256" key="9">
    <source>
        <dbReference type="ARBA" id="ARBA00023102"/>
    </source>
</evidence>
<dbReference type="GO" id="GO:0004400">
    <property type="term" value="F:histidinol-phosphate transaminase activity"/>
    <property type="evidence" value="ECO:0007669"/>
    <property type="project" value="UniProtKB-UniRule"/>
</dbReference>
<dbReference type="InterPro" id="IPR015422">
    <property type="entry name" value="PyrdxlP-dep_Trfase_small"/>
</dbReference>
<dbReference type="SUPFAM" id="SSF53383">
    <property type="entry name" value="PLP-dependent transferases"/>
    <property type="match status" value="1"/>
</dbReference>
<keyword evidence="8 11" id="KW-0663">Pyridoxal phosphate</keyword>
<keyword evidence="9 11" id="KW-0368">Histidine biosynthesis</keyword>
<keyword evidence="14" id="KW-1185">Reference proteome</keyword>
<comment type="cofactor">
    <cofactor evidence="1 11">
        <name>pyridoxal 5'-phosphate</name>
        <dbReference type="ChEBI" id="CHEBI:597326"/>
    </cofactor>
</comment>
<keyword evidence="5 11" id="KW-0032">Aminotransferase</keyword>
<evidence type="ECO:0000256" key="3">
    <source>
        <dbReference type="ARBA" id="ARBA00007970"/>
    </source>
</evidence>
<evidence type="ECO:0000256" key="8">
    <source>
        <dbReference type="ARBA" id="ARBA00022898"/>
    </source>
</evidence>
<evidence type="ECO:0000256" key="1">
    <source>
        <dbReference type="ARBA" id="ARBA00001933"/>
    </source>
</evidence>
<dbReference type="InterPro" id="IPR015424">
    <property type="entry name" value="PyrdxlP-dep_Trfase"/>
</dbReference>
<reference evidence="13" key="1">
    <citation type="submission" date="2006-05" db="EMBL/GenBank/DDBJ databases">
        <title>Annotation of the draft genome assembly of Desulfuromonas acetoxidans DSM 684.</title>
        <authorList>
            <consortium name="US DOE Joint Genome Institute (JGI-ORNL)"/>
            <person name="Larimer F."/>
            <person name="Land M."/>
            <person name="Hauser L."/>
        </authorList>
    </citation>
    <scope>NUCLEOTIDE SEQUENCE [LARGE SCALE GENOMIC DNA]</scope>
    <source>
        <strain evidence="13">DSM 684</strain>
    </source>
</reference>
<accession>Q1K3W7</accession>
<comment type="catalytic activity">
    <reaction evidence="10 11">
        <text>L-histidinol phosphate + 2-oxoglutarate = 3-(imidazol-4-yl)-2-oxopropyl phosphate + L-glutamate</text>
        <dbReference type="Rhea" id="RHEA:23744"/>
        <dbReference type="ChEBI" id="CHEBI:16810"/>
        <dbReference type="ChEBI" id="CHEBI:29985"/>
        <dbReference type="ChEBI" id="CHEBI:57766"/>
        <dbReference type="ChEBI" id="CHEBI:57980"/>
        <dbReference type="EC" id="2.6.1.9"/>
    </reaction>
</comment>
<dbReference type="CDD" id="cd00609">
    <property type="entry name" value="AAT_like"/>
    <property type="match status" value="1"/>
</dbReference>
<evidence type="ECO:0000256" key="10">
    <source>
        <dbReference type="ARBA" id="ARBA00047481"/>
    </source>
</evidence>
<dbReference type="HAMAP" id="MF_01023">
    <property type="entry name" value="HisC_aminotrans_2"/>
    <property type="match status" value="1"/>
</dbReference>
<keyword evidence="6 11" id="KW-0028">Amino-acid biosynthesis</keyword>
<dbReference type="EMBL" id="AAEW02000001">
    <property type="protein sequence ID" value="EAT17336.1"/>
    <property type="molecule type" value="Genomic_DNA"/>
</dbReference>
<dbReference type="AlphaFoldDB" id="Q1K3W7"/>
<organism evidence="13 14">
    <name type="scientific">Desulfuromonas acetoxidans (strain DSM 684 / 11070)</name>
    <dbReference type="NCBI Taxonomy" id="281689"/>
    <lineage>
        <taxon>Bacteria</taxon>
        <taxon>Pseudomonadati</taxon>
        <taxon>Thermodesulfobacteriota</taxon>
        <taxon>Desulfuromonadia</taxon>
        <taxon>Desulfuromonadales</taxon>
        <taxon>Desulfuromonadaceae</taxon>
        <taxon>Desulfuromonas</taxon>
    </lineage>
</organism>
<sequence>MIVLRKAIADMAGYVPGFQPADADQWIKLNTNENPYPPSPKVAEAIRAELGEDGASLRQYPDAGSRRARQIAADLYGFDADWLIMANGSDELLNNLIRAFADEGDEVAFVHPSYSYYGTLIDIQGAKVKTFALDAHHKLVDFPARYSGKIFFLTCPNAPLGFTFSLEEIEDLAQRCDGMLVVDEAYTDFSDQTAMPLVKKYDNVVVTRTLSKSYALAGMRLGLAVARPEVVAALDKIRDHYHLDRLALVAAEAALLDQDYLKKRVAQICETRDWFAAELEKIGFSIIPSQGNFVFASPGDGDGERVYELLKSHKILVRHFSDPLLKHGLRISIGTREEMEATLKVLQQG</sequence>
<feature type="modified residue" description="N6-(pyridoxal phosphate)lysine" evidence="11">
    <location>
        <position position="212"/>
    </location>
</feature>